<feature type="domain" description="Baseplate J-like C-terminal" evidence="1">
    <location>
        <begin position="214"/>
        <end position="292"/>
    </location>
</feature>
<gene>
    <name evidence="2" type="ORF">R5H13_05490</name>
</gene>
<dbReference type="PANTHER" id="PTHR35862:SF1">
    <property type="entry name" value="FELS-2 PROPHAGE PROTEIN"/>
    <property type="match status" value="1"/>
</dbReference>
<evidence type="ECO:0000313" key="2">
    <source>
        <dbReference type="EMBL" id="WOX29715.1"/>
    </source>
</evidence>
<dbReference type="RefSeq" id="WP_223193823.1">
    <property type="nucleotide sequence ID" value="NZ_CBCSDF010000002.1"/>
</dbReference>
<reference evidence="2 3" key="1">
    <citation type="submission" date="2023-10" db="EMBL/GenBank/DDBJ databases">
        <title>To unveil natural product biosynthetic capacity in Pseudoalteromonas.</title>
        <authorList>
            <person name="Wang J."/>
        </authorList>
    </citation>
    <scope>NUCLEOTIDE SEQUENCE [LARGE SCALE GENOMIC DNA]</scope>
    <source>
        <strain evidence="2 3">DSM 15914</strain>
    </source>
</reference>
<name>A0ABZ0MD24_9GAMM</name>
<dbReference type="InterPro" id="IPR014507">
    <property type="entry name" value="Baseplate_assembly_J_pred"/>
</dbReference>
<dbReference type="PIRSF" id="PIRSF020481">
    <property type="entry name" value="BAP"/>
    <property type="match status" value="1"/>
</dbReference>
<accession>A0ABZ0MD24</accession>
<keyword evidence="3" id="KW-1185">Reference proteome</keyword>
<proteinExistence type="predicted"/>
<protein>
    <submittedName>
        <fullName evidence="2">Baseplate J/gp47 family protein</fullName>
    </submittedName>
</protein>
<evidence type="ECO:0000313" key="3">
    <source>
        <dbReference type="Proteomes" id="UP001304419"/>
    </source>
</evidence>
<dbReference type="InterPro" id="IPR052726">
    <property type="entry name" value="Phage_Baseplate_Hub"/>
</dbReference>
<sequence>MAQSEEVMMAFERLDLSQLPIPNVLKPLNFEQRLDALKQELLQKDSALQEVVNLESEPLTKLLEVMAYQGLTQQSMLNDAIEANLLASASGSDLDAIAARFNVARLGNEDDERLRARTQLAFDGLNTAGSAASYRFHALSVSNEICDVQVHSPRPCEIELTALSRIGKGTLSAELLNKLHVAFTPESSTQPEVSKVRPLGDRVTIKQPQILTFNIDAELEILPGPSPEVIVDSASAALDAYLTERRQLGRQITRAGISNALFLSGVENIRLESPSEDIIPLDIEVAYCQQMDLRVKVGGQDD</sequence>
<dbReference type="Pfam" id="PF26079">
    <property type="entry name" value="Baseplate_J_C"/>
    <property type="match status" value="1"/>
</dbReference>
<dbReference type="Proteomes" id="UP001304419">
    <property type="component" value="Chromosome 1"/>
</dbReference>
<dbReference type="InterPro" id="IPR058530">
    <property type="entry name" value="Baseplate_J-like_C"/>
</dbReference>
<dbReference type="EMBL" id="CP137578">
    <property type="protein sequence ID" value="WOX29715.1"/>
    <property type="molecule type" value="Genomic_DNA"/>
</dbReference>
<dbReference type="PANTHER" id="PTHR35862">
    <property type="entry name" value="FELS-2 PROPHAGE PROTEIN"/>
    <property type="match status" value="1"/>
</dbReference>
<evidence type="ECO:0000259" key="1">
    <source>
        <dbReference type="Pfam" id="PF26079"/>
    </source>
</evidence>
<organism evidence="2 3">
    <name type="scientific">Pseudoalteromonas maricaloris</name>
    <dbReference type="NCBI Taxonomy" id="184924"/>
    <lineage>
        <taxon>Bacteria</taxon>
        <taxon>Pseudomonadati</taxon>
        <taxon>Pseudomonadota</taxon>
        <taxon>Gammaproteobacteria</taxon>
        <taxon>Alteromonadales</taxon>
        <taxon>Pseudoalteromonadaceae</taxon>
        <taxon>Pseudoalteromonas</taxon>
    </lineage>
</organism>